<dbReference type="EMBL" id="JACRIW010000033">
    <property type="protein sequence ID" value="MBI5168740.1"/>
    <property type="molecule type" value="Genomic_DNA"/>
</dbReference>
<dbReference type="PANTHER" id="PTHR36842:SF1">
    <property type="entry name" value="PROTEIN TOLB"/>
    <property type="match status" value="1"/>
</dbReference>
<protein>
    <submittedName>
        <fullName evidence="2">T9SS type A sorting domain-containing protein</fullName>
    </submittedName>
</protein>
<comment type="caution">
    <text evidence="2">The sequence shown here is derived from an EMBL/GenBank/DDBJ whole genome shotgun (WGS) entry which is preliminary data.</text>
</comment>
<evidence type="ECO:0000256" key="1">
    <source>
        <dbReference type="SAM" id="SignalP"/>
    </source>
</evidence>
<feature type="signal peptide" evidence="1">
    <location>
        <begin position="1"/>
        <end position="24"/>
    </location>
</feature>
<dbReference type="Gene3D" id="2.60.40.4070">
    <property type="match status" value="1"/>
</dbReference>
<accession>A0A933SCH0</accession>
<dbReference type="Gene3D" id="2.60.40.10">
    <property type="entry name" value="Immunoglobulins"/>
    <property type="match status" value="1"/>
</dbReference>
<name>A0A933SCH0_UNCEI</name>
<evidence type="ECO:0000313" key="3">
    <source>
        <dbReference type="Proteomes" id="UP000696931"/>
    </source>
</evidence>
<dbReference type="NCBIfam" id="TIGR04183">
    <property type="entry name" value="Por_Secre_tail"/>
    <property type="match status" value="1"/>
</dbReference>
<organism evidence="2 3">
    <name type="scientific">Eiseniibacteriota bacterium</name>
    <dbReference type="NCBI Taxonomy" id="2212470"/>
    <lineage>
        <taxon>Bacteria</taxon>
        <taxon>Candidatus Eiseniibacteriota</taxon>
    </lineage>
</organism>
<keyword evidence="1" id="KW-0732">Signal</keyword>
<feature type="chain" id="PRO_5038106579" evidence="1">
    <location>
        <begin position="25"/>
        <end position="801"/>
    </location>
</feature>
<proteinExistence type="predicted"/>
<reference evidence="2" key="1">
    <citation type="submission" date="2020-07" db="EMBL/GenBank/DDBJ databases">
        <title>Huge and variable diversity of episymbiotic CPR bacteria and DPANN archaea in groundwater ecosystems.</title>
        <authorList>
            <person name="He C.Y."/>
            <person name="Keren R."/>
            <person name="Whittaker M."/>
            <person name="Farag I.F."/>
            <person name="Doudna J."/>
            <person name="Cate J.H.D."/>
            <person name="Banfield J.F."/>
        </authorList>
    </citation>
    <scope>NUCLEOTIDE SEQUENCE</scope>
    <source>
        <strain evidence="2">NC_groundwater_1813_Pr3_B-0.1um_71_17</strain>
    </source>
</reference>
<dbReference type="AlphaFoldDB" id="A0A933SCH0"/>
<dbReference type="InterPro" id="IPR026444">
    <property type="entry name" value="Secre_tail"/>
</dbReference>
<gene>
    <name evidence="2" type="ORF">HZA61_04545</name>
</gene>
<dbReference type="InterPro" id="IPR013783">
    <property type="entry name" value="Ig-like_fold"/>
</dbReference>
<dbReference type="PANTHER" id="PTHR36842">
    <property type="entry name" value="PROTEIN TOLB HOMOLOG"/>
    <property type="match status" value="1"/>
</dbReference>
<sequence>MMSRLHFVRAAVAALALVLIPALAGADWPRDPGTGGLAVCTSTNFQWDPFVVPDGFGGVLMAWTDVRSGTSDIYAQRINAQGVAQWTANGVVVCSASGNQSLPELVPDGTGGAIVVWEDVRSGNSDVYAQRINSSGTPQWTANGVAICTAANSQSSVSVASDGAGGAIIGWQDYRALNNDIYTQRISSAGVAQWGANGLAVCTTTDSQTELVMCSDGAAGAYYAWTDARNYGTNNNDIYGQHVLANGTANWGANGAAICSATLAQAAPQLVPNQNVGVTVIWVDYRNGNADIYAEIMNSGGSWLTSARELCTATGDQTTPLATSDGSGGAIVYWRDFRTDINGDLYAARFTAAGGIPWTANGVSICTTTGSQYTKAILPDGGGGAALMWSDYRDGAADVYAQRVNSSGVNHWTSGGIAVSTAIDHQVGTSMAGLGDEAFVVTWYDHRSSTWSDIYAQRVDKYGKLGDAAPTITKVKDVPNDQGGAVKVSWNASYLDADPTYGVLEYRLFRSVPGSIAGLAARRATTTDSDVAAGTGALLVTPNAAVATAWEYVGTQAAEALDSYSRVVSTTSDSIGGSNPRTYFMIEARSSTSISASRWFSQPDSGYSVDNLGPATPAPLTGQYAAGTTRLHWNPNAEGDLAGYRVYRGSSVAFAPSPANLVIAQPDTGAADAAGAPYVYKVTAVDVHGNESPVATLIPSGTLGTEGAPATLEFSAPRPNPARGKTTLRFSLTTRGPVKLALYDAAGRRVTTITEGVMEAGAHSATLQLHDASGRELPAGLYLARFEAEGRTITRRIVAVR</sequence>
<evidence type="ECO:0000313" key="2">
    <source>
        <dbReference type="EMBL" id="MBI5168740.1"/>
    </source>
</evidence>
<dbReference type="Proteomes" id="UP000696931">
    <property type="component" value="Unassembled WGS sequence"/>
</dbReference>